<sequence length="221" mass="24832">MPCECNIEEVLDEEGPPPKSSKDKKANGPDTKAPSLVFKITSKVPYKTVLKSRSVVVLKAERMDDKVEWMNKISKVAQPSKGGQMRGVSPEGGPALRESLSDGYLKQKQKLACVQDSMARRPVDPEEELRWMSRKVRGYVEAVLNSLAANVPQFRIMISAQSTSRIEELLQEDKNVKHRRERYQKRSSLLSELTHQLSIHDNRAAAAASSWPNGDRAGYRN</sequence>
<gene>
    <name evidence="2" type="ORF">SVIM_LOCUS343615</name>
</gene>
<protein>
    <recommendedName>
        <fullName evidence="3">GED domain-containing protein</fullName>
    </recommendedName>
</protein>
<evidence type="ECO:0000313" key="2">
    <source>
        <dbReference type="EMBL" id="VFU51100.1"/>
    </source>
</evidence>
<feature type="compositionally biased region" description="Acidic residues" evidence="1">
    <location>
        <begin position="1"/>
        <end position="15"/>
    </location>
</feature>
<dbReference type="AlphaFoldDB" id="A0A6N2MDW2"/>
<evidence type="ECO:0008006" key="3">
    <source>
        <dbReference type="Google" id="ProtNLM"/>
    </source>
</evidence>
<evidence type="ECO:0000256" key="1">
    <source>
        <dbReference type="SAM" id="MobiDB-lite"/>
    </source>
</evidence>
<dbReference type="EMBL" id="CAADRP010001752">
    <property type="protein sequence ID" value="VFU51100.1"/>
    <property type="molecule type" value="Genomic_DNA"/>
</dbReference>
<proteinExistence type="predicted"/>
<organism evidence="2">
    <name type="scientific">Salix viminalis</name>
    <name type="common">Common osier</name>
    <name type="synonym">Basket willow</name>
    <dbReference type="NCBI Taxonomy" id="40686"/>
    <lineage>
        <taxon>Eukaryota</taxon>
        <taxon>Viridiplantae</taxon>
        <taxon>Streptophyta</taxon>
        <taxon>Embryophyta</taxon>
        <taxon>Tracheophyta</taxon>
        <taxon>Spermatophyta</taxon>
        <taxon>Magnoliopsida</taxon>
        <taxon>eudicotyledons</taxon>
        <taxon>Gunneridae</taxon>
        <taxon>Pentapetalae</taxon>
        <taxon>rosids</taxon>
        <taxon>fabids</taxon>
        <taxon>Malpighiales</taxon>
        <taxon>Salicaceae</taxon>
        <taxon>Saliceae</taxon>
        <taxon>Salix</taxon>
    </lineage>
</organism>
<name>A0A6N2MDW2_SALVM</name>
<accession>A0A6N2MDW2</accession>
<feature type="region of interest" description="Disordered" evidence="1">
    <location>
        <begin position="1"/>
        <end position="33"/>
    </location>
</feature>
<reference evidence="2" key="1">
    <citation type="submission" date="2019-03" db="EMBL/GenBank/DDBJ databases">
        <authorList>
            <person name="Mank J."/>
            <person name="Almeida P."/>
        </authorList>
    </citation>
    <scope>NUCLEOTIDE SEQUENCE</scope>
    <source>
        <strain evidence="2">78183</strain>
    </source>
</reference>